<accession>A0A1I6BFD3</accession>
<dbReference type="Proteomes" id="UP000199029">
    <property type="component" value="Unassembled WGS sequence"/>
</dbReference>
<gene>
    <name evidence="1" type="ORF">SAMN04515668_4479</name>
</gene>
<dbReference type="EMBL" id="FOXS01000008">
    <property type="protein sequence ID" value="SFQ79675.1"/>
    <property type="molecule type" value="Genomic_DNA"/>
</dbReference>
<keyword evidence="2" id="KW-1185">Reference proteome</keyword>
<dbReference type="AlphaFoldDB" id="A0A1I6BFD3"/>
<evidence type="ECO:0000313" key="1">
    <source>
        <dbReference type="EMBL" id="SFQ79675.1"/>
    </source>
</evidence>
<evidence type="ECO:0000313" key="2">
    <source>
        <dbReference type="Proteomes" id="UP000199029"/>
    </source>
</evidence>
<sequence length="64" mass="7465">MMSIDDLLIPRHPLLRLLEQQVDSLHRLPEKERAEQAQLLRMGNAAYCYHHLAESRLTKADSQL</sequence>
<name>A0A1I6BFD3_HYMAR</name>
<proteinExistence type="predicted"/>
<protein>
    <submittedName>
        <fullName evidence="1">Uncharacterized protein</fullName>
    </submittedName>
</protein>
<reference evidence="2" key="1">
    <citation type="submission" date="2016-10" db="EMBL/GenBank/DDBJ databases">
        <authorList>
            <person name="Varghese N."/>
            <person name="Submissions S."/>
        </authorList>
    </citation>
    <scope>NUCLEOTIDE SEQUENCE [LARGE SCALE GENOMIC DNA]</scope>
    <source>
        <strain evidence="2">OR362-8,ATCC BAA-1266,JCM 13504</strain>
    </source>
</reference>
<organism evidence="1 2">
    <name type="scientific">Hymenobacter arizonensis</name>
    <name type="common">Siccationidurans arizonensis</name>
    <dbReference type="NCBI Taxonomy" id="1227077"/>
    <lineage>
        <taxon>Bacteria</taxon>
        <taxon>Pseudomonadati</taxon>
        <taxon>Bacteroidota</taxon>
        <taxon>Cytophagia</taxon>
        <taxon>Cytophagales</taxon>
        <taxon>Hymenobacteraceae</taxon>
        <taxon>Hymenobacter</taxon>
    </lineage>
</organism>
<dbReference type="OrthoDB" id="1030126at2"/>
<dbReference type="RefSeq" id="WP_092678472.1">
    <property type="nucleotide sequence ID" value="NZ_FOXS01000008.1"/>
</dbReference>